<accession>A0A2M8LBV8</accession>
<dbReference type="Proteomes" id="UP000228700">
    <property type="component" value="Unassembled WGS sequence"/>
</dbReference>
<evidence type="ECO:0000313" key="2">
    <source>
        <dbReference type="Proteomes" id="UP000228700"/>
    </source>
</evidence>
<comment type="caution">
    <text evidence="1">The sequence shown here is derived from an EMBL/GenBank/DDBJ whole genome shotgun (WGS) entry which is preliminary data.</text>
</comment>
<dbReference type="PANTHER" id="PTHR38471:SF2">
    <property type="entry name" value="FOUR HELIX BUNDLE PROTEIN"/>
    <property type="match status" value="1"/>
</dbReference>
<organism evidence="1 2">
    <name type="scientific">Candidatus Taylorbacteria bacterium CG10_big_fil_rev_8_21_14_0_10_41_48</name>
    <dbReference type="NCBI Taxonomy" id="1975024"/>
    <lineage>
        <taxon>Bacteria</taxon>
        <taxon>Candidatus Tayloriibacteriota</taxon>
    </lineage>
</organism>
<evidence type="ECO:0008006" key="3">
    <source>
        <dbReference type="Google" id="ProtNLM"/>
    </source>
</evidence>
<dbReference type="NCBIfam" id="TIGR02436">
    <property type="entry name" value="four helix bundle protein"/>
    <property type="match status" value="1"/>
</dbReference>
<dbReference type="AlphaFoldDB" id="A0A2M8LBV8"/>
<dbReference type="SUPFAM" id="SSF158446">
    <property type="entry name" value="IVS-encoded protein-like"/>
    <property type="match status" value="1"/>
</dbReference>
<gene>
    <name evidence="1" type="ORF">COV01_03325</name>
</gene>
<evidence type="ECO:0000313" key="1">
    <source>
        <dbReference type="EMBL" id="PJE74103.1"/>
    </source>
</evidence>
<dbReference type="Gene3D" id="1.20.1440.60">
    <property type="entry name" value="23S rRNA-intervening sequence"/>
    <property type="match status" value="1"/>
</dbReference>
<dbReference type="EMBL" id="PFEQ01000013">
    <property type="protein sequence ID" value="PJE74103.1"/>
    <property type="molecule type" value="Genomic_DNA"/>
</dbReference>
<reference evidence="2" key="1">
    <citation type="submission" date="2017-09" db="EMBL/GenBank/DDBJ databases">
        <title>Depth-based differentiation of microbial function through sediment-hosted aquifers and enrichment of novel symbionts in the deep terrestrial subsurface.</title>
        <authorList>
            <person name="Probst A.J."/>
            <person name="Ladd B."/>
            <person name="Jarett J.K."/>
            <person name="Geller-Mcgrath D.E."/>
            <person name="Sieber C.M.K."/>
            <person name="Emerson J.B."/>
            <person name="Anantharaman K."/>
            <person name="Thomas B.C."/>
            <person name="Malmstrom R."/>
            <person name="Stieglmeier M."/>
            <person name="Klingl A."/>
            <person name="Woyke T."/>
            <person name="Ryan C.M."/>
            <person name="Banfield J.F."/>
        </authorList>
    </citation>
    <scope>NUCLEOTIDE SEQUENCE [LARGE SCALE GENOMIC DNA]</scope>
</reference>
<proteinExistence type="predicted"/>
<dbReference type="InterPro" id="IPR012657">
    <property type="entry name" value="23S_rRNA-intervening_sequence"/>
</dbReference>
<dbReference type="CDD" id="cd16377">
    <property type="entry name" value="23S_rRNA_IVP_like"/>
    <property type="match status" value="1"/>
</dbReference>
<name>A0A2M8LBV8_9BACT</name>
<dbReference type="PANTHER" id="PTHR38471">
    <property type="entry name" value="FOUR HELIX BUNDLE PROTEIN"/>
    <property type="match status" value="1"/>
</dbReference>
<dbReference type="Pfam" id="PF05635">
    <property type="entry name" value="23S_rRNA_IVP"/>
    <property type="match status" value="1"/>
</dbReference>
<dbReference type="InterPro" id="IPR036583">
    <property type="entry name" value="23S_rRNA_IVS_sf"/>
</dbReference>
<sequence>MKENYFRFTNWPVYRDSKEFANLCFSIVRKLPKEYRFEVGSQIIRSSNSVALNIAEGSGKNSDKDFNHFLNIATGSLFETVAAIDILRDNHLVTEKDFVTTIELAHKITSQLGGLKQKLRTKG</sequence>
<protein>
    <recommendedName>
        <fullName evidence="3">Four helix bundle protein</fullName>
    </recommendedName>
</protein>